<dbReference type="SMART" id="SM00327">
    <property type="entry name" value="VWA"/>
    <property type="match status" value="1"/>
</dbReference>
<evidence type="ECO:0000259" key="4">
    <source>
        <dbReference type="PROSITE" id="PS50234"/>
    </source>
</evidence>
<dbReference type="EMBL" id="CATQJL010000326">
    <property type="protein sequence ID" value="CAJ0609958.1"/>
    <property type="molecule type" value="Genomic_DNA"/>
</dbReference>
<feature type="domain" description="VWFA" evidence="4">
    <location>
        <begin position="39"/>
        <end position="222"/>
    </location>
</feature>
<proteinExistence type="predicted"/>
<keyword evidence="2" id="KW-0732">Signal</keyword>
<dbReference type="InterPro" id="IPR016187">
    <property type="entry name" value="CTDL_fold"/>
</dbReference>
<evidence type="ECO:0000256" key="2">
    <source>
        <dbReference type="SAM" id="SignalP"/>
    </source>
</evidence>
<dbReference type="Proteomes" id="UP001176961">
    <property type="component" value="Unassembled WGS sequence"/>
</dbReference>
<dbReference type="PROSITE" id="PS50234">
    <property type="entry name" value="VWFA"/>
    <property type="match status" value="1"/>
</dbReference>
<dbReference type="InterPro" id="IPR018378">
    <property type="entry name" value="C-type_lectin_CS"/>
</dbReference>
<dbReference type="CDD" id="cd00037">
    <property type="entry name" value="CLECT"/>
    <property type="match status" value="1"/>
</dbReference>
<feature type="domain" description="C-type lectin" evidence="3">
    <location>
        <begin position="238"/>
        <end position="365"/>
    </location>
</feature>
<dbReference type="SUPFAM" id="SSF53300">
    <property type="entry name" value="vWA-like"/>
    <property type="match status" value="1"/>
</dbReference>
<dbReference type="PANTHER" id="PTHR31024">
    <property type="entry name" value="C-TYPE LECTIN"/>
    <property type="match status" value="1"/>
</dbReference>
<dbReference type="SUPFAM" id="SSF56436">
    <property type="entry name" value="C-type lectin-like"/>
    <property type="match status" value="1"/>
</dbReference>
<dbReference type="Pfam" id="PF00092">
    <property type="entry name" value="VWA"/>
    <property type="match status" value="1"/>
</dbReference>
<evidence type="ECO:0000313" key="5">
    <source>
        <dbReference type="EMBL" id="CAJ0609958.1"/>
    </source>
</evidence>
<dbReference type="PROSITE" id="PS50041">
    <property type="entry name" value="C_TYPE_LECTIN_2"/>
    <property type="match status" value="1"/>
</dbReference>
<organism evidence="5 6">
    <name type="scientific">Cylicocyclus nassatus</name>
    <name type="common">Nematode worm</name>
    <dbReference type="NCBI Taxonomy" id="53992"/>
    <lineage>
        <taxon>Eukaryota</taxon>
        <taxon>Metazoa</taxon>
        <taxon>Ecdysozoa</taxon>
        <taxon>Nematoda</taxon>
        <taxon>Chromadorea</taxon>
        <taxon>Rhabditida</taxon>
        <taxon>Rhabditina</taxon>
        <taxon>Rhabditomorpha</taxon>
        <taxon>Strongyloidea</taxon>
        <taxon>Strongylidae</taxon>
        <taxon>Cylicocyclus</taxon>
    </lineage>
</organism>
<dbReference type="Gene3D" id="3.10.100.10">
    <property type="entry name" value="Mannose-Binding Protein A, subunit A"/>
    <property type="match status" value="1"/>
</dbReference>
<protein>
    <recommendedName>
        <fullName evidence="7">C-type lectin</fullName>
    </recommendedName>
</protein>
<evidence type="ECO:0000256" key="1">
    <source>
        <dbReference type="ARBA" id="ARBA00023157"/>
    </source>
</evidence>
<dbReference type="InterPro" id="IPR036465">
    <property type="entry name" value="vWFA_dom_sf"/>
</dbReference>
<dbReference type="PROSITE" id="PS00615">
    <property type="entry name" value="C_TYPE_LECTIN_1"/>
    <property type="match status" value="1"/>
</dbReference>
<reference evidence="5" key="1">
    <citation type="submission" date="2023-07" db="EMBL/GenBank/DDBJ databases">
        <authorList>
            <consortium name="CYATHOMIX"/>
        </authorList>
    </citation>
    <scope>NUCLEOTIDE SEQUENCE</scope>
    <source>
        <strain evidence="5">N/A</strain>
    </source>
</reference>
<dbReference type="PANTHER" id="PTHR31024:SF13">
    <property type="entry name" value="C-TYPE LECTIN DOMAIN-CONTAINING PROTEIN 160"/>
    <property type="match status" value="1"/>
</dbReference>
<dbReference type="SMART" id="SM00034">
    <property type="entry name" value="CLECT"/>
    <property type="match status" value="1"/>
</dbReference>
<feature type="signal peptide" evidence="2">
    <location>
        <begin position="1"/>
        <end position="20"/>
    </location>
</feature>
<evidence type="ECO:0000313" key="6">
    <source>
        <dbReference type="Proteomes" id="UP001176961"/>
    </source>
</evidence>
<keyword evidence="6" id="KW-1185">Reference proteome</keyword>
<dbReference type="AlphaFoldDB" id="A0AA36HG32"/>
<name>A0AA36HG32_CYLNA</name>
<dbReference type="InterPro" id="IPR002035">
    <property type="entry name" value="VWF_A"/>
</dbReference>
<evidence type="ECO:0008006" key="7">
    <source>
        <dbReference type="Google" id="ProtNLM"/>
    </source>
</evidence>
<sequence length="387" mass="43313">MRISLITVILQGLLSTASNGWKKYDERGCEGGVTKLWLDVVAVIDNSLGMPEEGLIHSIGIMGSILDHATIAQGEGHHSRVGLVTYGSKADIRAKLTDFKSTEEFLESIWEIRRTNDSTSHLEAGLTAAELVFQEGRTNGLRKNVKEVIIVFASNSKDSHFNDSTHLANQTKNSGKHIIVVDFEQGGSGEPYLRQIASEYSYYNRRRHDLTVCIEMELLEANCFCEKPWIQYYGKYTKMGTCLRIGESKLNWRDANNACIHLSGGRGHLAVTLEKTKHNFIAEMVKNHLTTMKPCAYHIGLSYDSSKTGYFWEQPKGALPEKIPLEDCDFHTWNNGYPSLDGNATCVLATQISSDEFGWQNEVCDSWTGNYVCQMDACDADNYCPPD</sequence>
<comment type="caution">
    <text evidence="5">The sequence shown here is derived from an EMBL/GenBank/DDBJ whole genome shotgun (WGS) entry which is preliminary data.</text>
</comment>
<evidence type="ECO:0000259" key="3">
    <source>
        <dbReference type="PROSITE" id="PS50041"/>
    </source>
</evidence>
<gene>
    <name evidence="5" type="ORF">CYNAS_LOCUS21941</name>
</gene>
<dbReference type="Gene3D" id="3.40.50.410">
    <property type="entry name" value="von Willebrand factor, type A domain"/>
    <property type="match status" value="1"/>
</dbReference>
<dbReference type="GO" id="GO:0045087">
    <property type="term" value="P:innate immune response"/>
    <property type="evidence" value="ECO:0007669"/>
    <property type="project" value="TreeGrafter"/>
</dbReference>
<keyword evidence="1" id="KW-1015">Disulfide bond</keyword>
<feature type="chain" id="PRO_5041421431" description="C-type lectin" evidence="2">
    <location>
        <begin position="21"/>
        <end position="387"/>
    </location>
</feature>
<dbReference type="InterPro" id="IPR001304">
    <property type="entry name" value="C-type_lectin-like"/>
</dbReference>
<accession>A0AA36HG32</accession>
<dbReference type="InterPro" id="IPR016186">
    <property type="entry name" value="C-type_lectin-like/link_sf"/>
</dbReference>